<dbReference type="Proteomes" id="UP000245166">
    <property type="component" value="Unassembled WGS sequence"/>
</dbReference>
<protein>
    <submittedName>
        <fullName evidence="1">Uncharacterized protein</fullName>
    </submittedName>
</protein>
<evidence type="ECO:0000313" key="1">
    <source>
        <dbReference type="EMBL" id="PWD51349.1"/>
    </source>
</evidence>
<name>A0A2U1ZWI9_9MICO</name>
<proteinExistence type="predicted"/>
<sequence>MTSPVRLATTLVGLVPAFGSEAFLAPWPDADTWHHEGLTRRAAGAVGWSEAAASEIAFHATYVDHYLLNPLWLWGGGPDRVRAAREIRSDLATLHFDDLATPQDVAATWRRYLGGTVCALLWAAGLDDDVAVPAARQAVGLSLHAVQDFASHSTWIDRAERRGLTWHEWTARGGDVSDVVTGAVDGDGEPHHGGLGRRRAGWHPVAIPLRGRFATPSRLTAAQPGINLDTRWQAPFGVAARGDALEGGLTGEGAHAVAMTQALRASTAWLASLEATLVAVGLGELWRRVADVRGAEVPPSTRELRRTGARAFEDPGLRAHQLMAAGAEGRWWLRLDGAGPGVRRGRHGRGVGGRRSRVLGPFVDVPRAIGGPRSAWGSEPGVDPASVAVAAFRYGADDAEVRRYAVVPGRGAGDRAVLGLLETGRVRADLLTPPV</sequence>
<dbReference type="RefSeq" id="WP_109229731.1">
    <property type="nucleotide sequence ID" value="NZ_PYHR01000002.1"/>
</dbReference>
<keyword evidence="2" id="KW-1185">Reference proteome</keyword>
<comment type="caution">
    <text evidence="1">The sequence shown here is derived from an EMBL/GenBank/DDBJ whole genome shotgun (WGS) entry which is preliminary data.</text>
</comment>
<reference evidence="1 2" key="1">
    <citation type="submission" date="2018-03" db="EMBL/GenBank/DDBJ databases">
        <title>Genome assembly of novel Miniimonas species PCH200.</title>
        <authorList>
            <person name="Thakur V."/>
            <person name="Kumar V."/>
            <person name="Singh D."/>
        </authorList>
    </citation>
    <scope>NUCLEOTIDE SEQUENCE [LARGE SCALE GENOMIC DNA]</scope>
    <source>
        <strain evidence="1 2">PCH200</strain>
    </source>
</reference>
<organism evidence="1 2">
    <name type="scientific">Serinibacter arcticus</name>
    <dbReference type="NCBI Taxonomy" id="1655435"/>
    <lineage>
        <taxon>Bacteria</taxon>
        <taxon>Bacillati</taxon>
        <taxon>Actinomycetota</taxon>
        <taxon>Actinomycetes</taxon>
        <taxon>Micrococcales</taxon>
        <taxon>Beutenbergiaceae</taxon>
        <taxon>Serinibacter</taxon>
    </lineage>
</organism>
<gene>
    <name evidence="1" type="ORF">C8046_12445</name>
</gene>
<dbReference type="EMBL" id="PYHR01000002">
    <property type="protein sequence ID" value="PWD51349.1"/>
    <property type="molecule type" value="Genomic_DNA"/>
</dbReference>
<evidence type="ECO:0000313" key="2">
    <source>
        <dbReference type="Proteomes" id="UP000245166"/>
    </source>
</evidence>
<dbReference type="OrthoDB" id="5147153at2"/>
<dbReference type="AlphaFoldDB" id="A0A2U1ZWI9"/>
<accession>A0A2U1ZWI9</accession>